<accession>A0A0D6EPQ5</accession>
<dbReference type="SUPFAM" id="SSF51735">
    <property type="entry name" value="NAD(P)-binding Rossmann-fold domains"/>
    <property type="match status" value="1"/>
</dbReference>
<protein>
    <submittedName>
        <fullName evidence="4">SPOSA6832_03607-mRNA-1:cds</fullName>
    </submittedName>
</protein>
<dbReference type="Pfam" id="PF00240">
    <property type="entry name" value="ubiquitin"/>
    <property type="match status" value="1"/>
</dbReference>
<sequence length="674" mass="70628">MTIGSYLAPRIGFSNGKVWEPSKEIPDLTGKVAVVTGGNVGLGFVTAQELAAKGCKVYIACRNEERAKAAIEKINAATPGKEADLVYLPFDLTDLQSAKAAAQTLEEQGRLDIVVNNAGVMAWPYKLVNGVEIQFPDFSSMNGANGEFGSTWRRYGQAKLANILFSVGLQERVKGENIRVNSCHPGNVNTELTRGPAETYGFVGRIMSKLGAYITMSPTEGAKTQLFLAASPEVDEKDYRAKYFTPIATETEPSAMAQDKELAEQLWKLTGRSYEGGGVHDRRSGFVTVRLPSASLLTGHLYLTMSELSLNIKGPSDTKLSVTVNADATVADLKQEIERLNGDFPRDQQRLIFSGRVLKDEDPLAKYGVKNGVAIHLVKGARPAGVSSSTPAARGPSEAAGVPSHFGAGQQVMNNPLAPLMNAQYAGQLGGFNPFASMGINPNDPNYLQNLMNSPEVQTQMNQLLSDPAVVDQVIASNPQLQAMGPQVRQLMQSEHFRSFLTNPAAMQNMMQMMGGSGGGGGAFPPPGAFGAGDATPSPTATGGNAPNLFNPWASTPPSPAAGETGSTPAGAAAGVGAGAAGGFNPFGPSGGAPGGGQQPDMAQMLAQLQQMQQLFGGMGGVGGGPAGGGPQVSPEERYATQLEQMQGMGFTDAARNVRGSVEGAVAWLFDNPQ</sequence>
<dbReference type="OrthoDB" id="191139at2759"/>
<dbReference type="PANTHER" id="PTHR43157:SF31">
    <property type="entry name" value="PHOSPHATIDYLINOSITOL-GLYCAN BIOSYNTHESIS CLASS F PROTEIN"/>
    <property type="match status" value="1"/>
</dbReference>
<dbReference type="InterPro" id="IPR002347">
    <property type="entry name" value="SDR_fam"/>
</dbReference>
<dbReference type="Gene3D" id="3.10.20.90">
    <property type="entry name" value="Phosphatidylinositol 3-kinase Catalytic Subunit, Chain A, domain 1"/>
    <property type="match status" value="1"/>
</dbReference>
<dbReference type="PANTHER" id="PTHR43157">
    <property type="entry name" value="PHOSPHATIDYLINOSITOL-GLYCAN BIOSYNTHESIS CLASS F PROTEIN-RELATED"/>
    <property type="match status" value="1"/>
</dbReference>
<dbReference type="SUPFAM" id="SSF54236">
    <property type="entry name" value="Ubiquitin-like"/>
    <property type="match status" value="1"/>
</dbReference>
<evidence type="ECO:0000313" key="4">
    <source>
        <dbReference type="EMBL" id="CEQ41841.1"/>
    </source>
</evidence>
<dbReference type="PRINTS" id="PR00081">
    <property type="entry name" value="GDHRDH"/>
</dbReference>
<dbReference type="InterPro" id="IPR029071">
    <property type="entry name" value="Ubiquitin-like_domsf"/>
</dbReference>
<dbReference type="InterPro" id="IPR000626">
    <property type="entry name" value="Ubiquitin-like_dom"/>
</dbReference>
<reference evidence="5" key="1">
    <citation type="submission" date="2015-02" db="EMBL/GenBank/DDBJ databases">
        <authorList>
            <person name="Gon?alves P."/>
        </authorList>
    </citation>
    <scope>NUCLEOTIDE SEQUENCE [LARGE SCALE GENOMIC DNA]</scope>
</reference>
<dbReference type="InterPro" id="IPR036291">
    <property type="entry name" value="NAD(P)-bd_dom_sf"/>
</dbReference>
<dbReference type="EMBL" id="CENE01000018">
    <property type="protein sequence ID" value="CEQ41841.1"/>
    <property type="molecule type" value="Genomic_DNA"/>
</dbReference>
<name>A0A0D6EPQ5_SPOSA</name>
<evidence type="ECO:0000313" key="5">
    <source>
        <dbReference type="Proteomes" id="UP000243876"/>
    </source>
</evidence>
<dbReference type="CDD" id="cd16106">
    <property type="entry name" value="Ubl_Dsk2p_like"/>
    <property type="match status" value="1"/>
</dbReference>
<feature type="region of interest" description="Disordered" evidence="2">
    <location>
        <begin position="519"/>
        <end position="574"/>
    </location>
</feature>
<dbReference type="AlphaFoldDB" id="A0A0D6EPQ5"/>
<feature type="domain" description="Ubiquitin-like" evidence="3">
    <location>
        <begin position="308"/>
        <end position="378"/>
    </location>
</feature>
<dbReference type="GO" id="GO:0016491">
    <property type="term" value="F:oxidoreductase activity"/>
    <property type="evidence" value="ECO:0007669"/>
    <property type="project" value="UniProtKB-KW"/>
</dbReference>
<dbReference type="PROSITE" id="PS50053">
    <property type="entry name" value="UBIQUITIN_2"/>
    <property type="match status" value="1"/>
</dbReference>
<dbReference type="InterPro" id="IPR009060">
    <property type="entry name" value="UBA-like_sf"/>
</dbReference>
<dbReference type="Gene3D" id="1.10.8.10">
    <property type="entry name" value="DNA helicase RuvA subunit, C-terminal domain"/>
    <property type="match status" value="1"/>
</dbReference>
<proteinExistence type="predicted"/>
<dbReference type="Pfam" id="PF23195">
    <property type="entry name" value="UBQLN1"/>
    <property type="match status" value="1"/>
</dbReference>
<evidence type="ECO:0000256" key="1">
    <source>
        <dbReference type="ARBA" id="ARBA00023002"/>
    </source>
</evidence>
<dbReference type="InterPro" id="IPR006636">
    <property type="entry name" value="STI1_HS-bd"/>
</dbReference>
<dbReference type="SMART" id="SM00213">
    <property type="entry name" value="UBQ"/>
    <property type="match status" value="1"/>
</dbReference>
<feature type="compositionally biased region" description="Low complexity" evidence="2">
    <location>
        <begin position="561"/>
        <end position="573"/>
    </location>
</feature>
<dbReference type="Pfam" id="PF00106">
    <property type="entry name" value="adh_short"/>
    <property type="match status" value="1"/>
</dbReference>
<gene>
    <name evidence="4" type="primary">SPOSA6832_03607</name>
</gene>
<dbReference type="SMART" id="SM00727">
    <property type="entry name" value="STI1"/>
    <property type="match status" value="2"/>
</dbReference>
<evidence type="ECO:0000256" key="2">
    <source>
        <dbReference type="SAM" id="MobiDB-lite"/>
    </source>
</evidence>
<evidence type="ECO:0000259" key="3">
    <source>
        <dbReference type="PROSITE" id="PS50053"/>
    </source>
</evidence>
<keyword evidence="1" id="KW-0560">Oxidoreductase</keyword>
<dbReference type="SUPFAM" id="SSF46934">
    <property type="entry name" value="UBA-like"/>
    <property type="match status" value="1"/>
</dbReference>
<organism evidence="4 5">
    <name type="scientific">Sporidiobolus salmonicolor</name>
    <name type="common">Yeast-like fungus</name>
    <name type="synonym">Sporobolomyces salmonicolor</name>
    <dbReference type="NCBI Taxonomy" id="5005"/>
    <lineage>
        <taxon>Eukaryota</taxon>
        <taxon>Fungi</taxon>
        <taxon>Dikarya</taxon>
        <taxon>Basidiomycota</taxon>
        <taxon>Pucciniomycotina</taxon>
        <taxon>Microbotryomycetes</taxon>
        <taxon>Sporidiobolales</taxon>
        <taxon>Sporidiobolaceae</taxon>
        <taxon>Sporobolomyces</taxon>
    </lineage>
</organism>
<dbReference type="Gene3D" id="3.40.50.720">
    <property type="entry name" value="NAD(P)-binding Rossmann-like Domain"/>
    <property type="match status" value="2"/>
</dbReference>
<dbReference type="Proteomes" id="UP000243876">
    <property type="component" value="Unassembled WGS sequence"/>
</dbReference>
<keyword evidence="5" id="KW-1185">Reference proteome</keyword>